<dbReference type="Proteomes" id="UP001283361">
    <property type="component" value="Unassembled WGS sequence"/>
</dbReference>
<dbReference type="EMBL" id="JAWDGP010003486">
    <property type="protein sequence ID" value="KAK3773920.1"/>
    <property type="molecule type" value="Genomic_DNA"/>
</dbReference>
<evidence type="ECO:0000313" key="2">
    <source>
        <dbReference type="EMBL" id="KAK3773920.1"/>
    </source>
</evidence>
<proteinExistence type="predicted"/>
<name>A0AAE0ZR50_9GAST</name>
<gene>
    <name evidence="2" type="ORF">RRG08_036610</name>
</gene>
<feature type="region of interest" description="Disordered" evidence="1">
    <location>
        <begin position="59"/>
        <end position="88"/>
    </location>
</feature>
<keyword evidence="3" id="KW-1185">Reference proteome</keyword>
<evidence type="ECO:0000256" key="1">
    <source>
        <dbReference type="SAM" id="MobiDB-lite"/>
    </source>
</evidence>
<accession>A0AAE0ZR50</accession>
<dbReference type="AlphaFoldDB" id="A0AAE0ZR50"/>
<organism evidence="2 3">
    <name type="scientific">Elysia crispata</name>
    <name type="common">lettuce slug</name>
    <dbReference type="NCBI Taxonomy" id="231223"/>
    <lineage>
        <taxon>Eukaryota</taxon>
        <taxon>Metazoa</taxon>
        <taxon>Spiralia</taxon>
        <taxon>Lophotrochozoa</taxon>
        <taxon>Mollusca</taxon>
        <taxon>Gastropoda</taxon>
        <taxon>Heterobranchia</taxon>
        <taxon>Euthyneura</taxon>
        <taxon>Panpulmonata</taxon>
        <taxon>Sacoglossa</taxon>
        <taxon>Placobranchoidea</taxon>
        <taxon>Plakobranchidae</taxon>
        <taxon>Elysia</taxon>
    </lineage>
</organism>
<protein>
    <submittedName>
        <fullName evidence="2">Uncharacterized protein</fullName>
    </submittedName>
</protein>
<evidence type="ECO:0000313" key="3">
    <source>
        <dbReference type="Proteomes" id="UP001283361"/>
    </source>
</evidence>
<comment type="caution">
    <text evidence="2">The sequence shown here is derived from an EMBL/GenBank/DDBJ whole genome shotgun (WGS) entry which is preliminary data.</text>
</comment>
<sequence>MKTLQSGKPSWLLEELKEITKSRNFCFHSHRLGEGGIQCSPLVTRGAVPTLRLSTTKRLQKSGTKIDRGQTTTGLTSGPFTNSPSQSTHSLFSHLKANLFRHFEQGKQRSNVARRLAKCEASTDIWSR</sequence>
<reference evidence="2" key="1">
    <citation type="journal article" date="2023" name="G3 (Bethesda)">
        <title>A reference genome for the long-term kleptoplast-retaining sea slug Elysia crispata morphotype clarki.</title>
        <authorList>
            <person name="Eastman K.E."/>
            <person name="Pendleton A.L."/>
            <person name="Shaikh M.A."/>
            <person name="Suttiyut T."/>
            <person name="Ogas R."/>
            <person name="Tomko P."/>
            <person name="Gavelis G."/>
            <person name="Widhalm J.R."/>
            <person name="Wisecaver J.H."/>
        </authorList>
    </citation>
    <scope>NUCLEOTIDE SEQUENCE</scope>
    <source>
        <strain evidence="2">ECLA1</strain>
    </source>
</reference>